<proteinExistence type="predicted"/>
<gene>
    <name evidence="1" type="ORF">AYI68_g4703</name>
</gene>
<accession>A0A1R0GWC0</accession>
<dbReference type="Proteomes" id="UP000187455">
    <property type="component" value="Unassembled WGS sequence"/>
</dbReference>
<evidence type="ECO:0000313" key="1">
    <source>
        <dbReference type="EMBL" id="OLY81193.1"/>
    </source>
</evidence>
<dbReference type="EMBL" id="LSSL01002682">
    <property type="protein sequence ID" value="OLY81193.1"/>
    <property type="molecule type" value="Genomic_DNA"/>
</dbReference>
<sequence length="112" mass="12917">MPCICNAGFGPRLLIRDLMMGDNTIKPSPAPEIEIPVASPTRFLNQWVGTRKCHNYSPQKRRKPETRLVAQITTDRTARTYRHKARDSNRNHLVRYRNGPPEISPVQIRIDI</sequence>
<evidence type="ECO:0000313" key="2">
    <source>
        <dbReference type="Proteomes" id="UP000187455"/>
    </source>
</evidence>
<reference evidence="1 2" key="1">
    <citation type="journal article" date="2016" name="Mol. Biol. Evol.">
        <title>Genome-Wide Survey of Gut Fungi (Harpellales) Reveals the First Horizontally Transferred Ubiquitin Gene from a Mosquito Host.</title>
        <authorList>
            <person name="Wang Y."/>
            <person name="White M.M."/>
            <person name="Kvist S."/>
            <person name="Moncalvo J.M."/>
        </authorList>
    </citation>
    <scope>NUCLEOTIDE SEQUENCE [LARGE SCALE GENOMIC DNA]</scope>
    <source>
        <strain evidence="1 2">ALG-7-W6</strain>
    </source>
</reference>
<organism evidence="1 2">
    <name type="scientific">Smittium mucronatum</name>
    <dbReference type="NCBI Taxonomy" id="133383"/>
    <lineage>
        <taxon>Eukaryota</taxon>
        <taxon>Fungi</taxon>
        <taxon>Fungi incertae sedis</taxon>
        <taxon>Zoopagomycota</taxon>
        <taxon>Kickxellomycotina</taxon>
        <taxon>Harpellomycetes</taxon>
        <taxon>Harpellales</taxon>
        <taxon>Legeriomycetaceae</taxon>
        <taxon>Smittium</taxon>
    </lineage>
</organism>
<protein>
    <submittedName>
        <fullName evidence="1">Uncharacterized protein</fullName>
    </submittedName>
</protein>
<name>A0A1R0GWC0_9FUNG</name>
<keyword evidence="2" id="KW-1185">Reference proteome</keyword>
<dbReference type="AlphaFoldDB" id="A0A1R0GWC0"/>
<comment type="caution">
    <text evidence="1">The sequence shown here is derived from an EMBL/GenBank/DDBJ whole genome shotgun (WGS) entry which is preliminary data.</text>
</comment>